<gene>
    <name evidence="4" type="primary">RPN9</name>
    <name evidence="4" type="ORF">MEQU1_000324</name>
</gene>
<dbReference type="GO" id="GO:0006511">
    <property type="term" value="P:ubiquitin-dependent protein catabolic process"/>
    <property type="evidence" value="ECO:0007669"/>
    <property type="project" value="TreeGrafter"/>
</dbReference>
<protein>
    <submittedName>
        <fullName evidence="4">26S proteasome regulatory subunit</fullName>
    </submittedName>
</protein>
<dbReference type="SMART" id="SM00088">
    <property type="entry name" value="PINT"/>
    <property type="match status" value="1"/>
</dbReference>
<dbReference type="PANTHER" id="PTHR10539">
    <property type="entry name" value="26S PROTEASOME NON-ATPASE REGULATORY SUBUNIT 13"/>
    <property type="match status" value="1"/>
</dbReference>
<dbReference type="Pfam" id="PF01399">
    <property type="entry name" value="PCI"/>
    <property type="match status" value="1"/>
</dbReference>
<comment type="similarity">
    <text evidence="1">Belongs to the proteasome subunit S11 family.</text>
</comment>
<dbReference type="Pfam" id="PF22037">
    <property type="entry name" value="PSD13_N"/>
    <property type="match status" value="1"/>
</dbReference>
<evidence type="ECO:0000256" key="2">
    <source>
        <dbReference type="ARBA" id="ARBA00022942"/>
    </source>
</evidence>
<reference evidence="4" key="1">
    <citation type="submission" date="2023-03" db="EMBL/GenBank/DDBJ databases">
        <title>Mating type loci evolution in Malassezia.</title>
        <authorList>
            <person name="Coelho M.A."/>
        </authorList>
    </citation>
    <scope>NUCLEOTIDE SEQUENCE</scope>
    <source>
        <strain evidence="4">CBS 12830</strain>
    </source>
</reference>
<proteinExistence type="inferred from homology"/>
<dbReference type="PROSITE" id="PS50250">
    <property type="entry name" value="PCI"/>
    <property type="match status" value="1"/>
</dbReference>
<keyword evidence="2 4" id="KW-0647">Proteasome</keyword>
<evidence type="ECO:0000313" key="4">
    <source>
        <dbReference type="EMBL" id="WFD21671.1"/>
    </source>
</evidence>
<dbReference type="SUPFAM" id="SSF46785">
    <property type="entry name" value="Winged helix' DNA-binding domain"/>
    <property type="match status" value="1"/>
</dbReference>
<dbReference type="GO" id="GO:0005198">
    <property type="term" value="F:structural molecule activity"/>
    <property type="evidence" value="ECO:0007669"/>
    <property type="project" value="TreeGrafter"/>
</dbReference>
<accession>A0AAF0EBN0</accession>
<organism evidence="4 5">
    <name type="scientific">Malassezia equina</name>
    <dbReference type="NCBI Taxonomy" id="1381935"/>
    <lineage>
        <taxon>Eukaryota</taxon>
        <taxon>Fungi</taxon>
        <taxon>Dikarya</taxon>
        <taxon>Basidiomycota</taxon>
        <taxon>Ustilaginomycotina</taxon>
        <taxon>Malasseziomycetes</taxon>
        <taxon>Malasseziales</taxon>
        <taxon>Malasseziaceae</taxon>
        <taxon>Malassezia</taxon>
    </lineage>
</organism>
<dbReference type="InterPro" id="IPR054179">
    <property type="entry name" value="PSD13_N"/>
</dbReference>
<name>A0AAF0EBN0_9BASI</name>
<sequence>METDYLGSVLAGATATPAELRPFYESFQELQSKRLWHQLTQQIESFLRHPASQQRPLHIDLYEHFVKRFAQHVNHLKLARFGVVVSRQYEDASEALAFLQALAQEHDVPEKQDAFVLLTMEAAHFQLLLEDLDSTKAAMDQCAKILDTFDAVEPHVHASFYRVCGDYHKARAEYADYYRHTLLFLACIHVDTDMSVSERVQCAHDLGISALLGDTIYNMGELLLHPILAALRDSEHAWLSDLLFAFNAGDIGRFEFLLPHVQQTPILAASLPFLRQKICLMALIENVFRRSTNDRTLSFTTIASETRIPVDEVEHLVMKALCLQLLRGSLDEVAQLVRITWVQPRVLDAAQTQALYERLSQWSDRVQHVAQFVQAQSPDLLAHASG</sequence>
<dbReference type="GO" id="GO:0005829">
    <property type="term" value="C:cytosol"/>
    <property type="evidence" value="ECO:0007669"/>
    <property type="project" value="TreeGrafter"/>
</dbReference>
<feature type="domain" description="PCI" evidence="3">
    <location>
        <begin position="176"/>
        <end position="344"/>
    </location>
</feature>
<dbReference type="InterPro" id="IPR000717">
    <property type="entry name" value="PCI_dom"/>
</dbReference>
<dbReference type="InterPro" id="IPR035298">
    <property type="entry name" value="PSMD13"/>
</dbReference>
<dbReference type="GO" id="GO:0008541">
    <property type="term" value="C:proteasome regulatory particle, lid subcomplex"/>
    <property type="evidence" value="ECO:0007669"/>
    <property type="project" value="TreeGrafter"/>
</dbReference>
<evidence type="ECO:0000259" key="3">
    <source>
        <dbReference type="PROSITE" id="PS50250"/>
    </source>
</evidence>
<evidence type="ECO:0000256" key="1">
    <source>
        <dbReference type="ARBA" id="ARBA00006207"/>
    </source>
</evidence>
<dbReference type="PANTHER" id="PTHR10539:SF0">
    <property type="entry name" value="26S PROTEASOME NON-ATPASE REGULATORY SUBUNIT 13"/>
    <property type="match status" value="1"/>
</dbReference>
<evidence type="ECO:0000313" key="5">
    <source>
        <dbReference type="Proteomes" id="UP001214415"/>
    </source>
</evidence>
<keyword evidence="5" id="KW-1185">Reference proteome</keyword>
<dbReference type="AlphaFoldDB" id="A0AAF0EBN0"/>
<dbReference type="GO" id="GO:0005634">
    <property type="term" value="C:nucleus"/>
    <property type="evidence" value="ECO:0007669"/>
    <property type="project" value="TreeGrafter"/>
</dbReference>
<dbReference type="Proteomes" id="UP001214415">
    <property type="component" value="Chromosome 1"/>
</dbReference>
<dbReference type="InterPro" id="IPR036390">
    <property type="entry name" value="WH_DNA-bd_sf"/>
</dbReference>
<dbReference type="EMBL" id="CP119900">
    <property type="protein sequence ID" value="WFD21671.1"/>
    <property type="molecule type" value="Genomic_DNA"/>
</dbReference>